<evidence type="ECO:0000313" key="2">
    <source>
        <dbReference type="EMBL" id="OAG19202.1"/>
    </source>
</evidence>
<keyword evidence="4" id="KW-1185">Reference proteome</keyword>
<evidence type="ECO:0000313" key="5">
    <source>
        <dbReference type="Proteomes" id="UP000291422"/>
    </source>
</evidence>
<reference evidence="5" key="2">
    <citation type="journal article" date="2019" name="bioRxiv">
        <title>Genomics, evolutionary history and diagnostics of the Alternaria alternata species group including apple and Asian pear pathotypes.</title>
        <authorList>
            <person name="Armitage A.D."/>
            <person name="Cockerton H.M."/>
            <person name="Sreenivasaprasad S."/>
            <person name="Woodhall J.W."/>
            <person name="Lane C.R."/>
            <person name="Harrison R.J."/>
            <person name="Clarkson J.P."/>
        </authorList>
    </citation>
    <scope>NUCLEOTIDE SEQUENCE [LARGE SCALE GENOMIC DNA]</scope>
    <source>
        <strain evidence="5">FERA 1177</strain>
    </source>
</reference>
<dbReference type="Proteomes" id="UP000077248">
    <property type="component" value="Unassembled WGS sequence"/>
</dbReference>
<evidence type="ECO:0000313" key="3">
    <source>
        <dbReference type="EMBL" id="RYN77881.1"/>
    </source>
</evidence>
<evidence type="ECO:0000313" key="4">
    <source>
        <dbReference type="Proteomes" id="UP000077248"/>
    </source>
</evidence>
<feature type="compositionally biased region" description="Polar residues" evidence="1">
    <location>
        <begin position="1"/>
        <end position="11"/>
    </location>
</feature>
<dbReference type="GeneID" id="29114746"/>
<organism evidence="2 4">
    <name type="scientific">Alternaria alternata</name>
    <name type="common">Alternaria rot fungus</name>
    <name type="synonym">Torula alternata</name>
    <dbReference type="NCBI Taxonomy" id="5599"/>
    <lineage>
        <taxon>Eukaryota</taxon>
        <taxon>Fungi</taxon>
        <taxon>Dikarya</taxon>
        <taxon>Ascomycota</taxon>
        <taxon>Pezizomycotina</taxon>
        <taxon>Dothideomycetes</taxon>
        <taxon>Pleosporomycetidae</taxon>
        <taxon>Pleosporales</taxon>
        <taxon>Pleosporineae</taxon>
        <taxon>Pleosporaceae</taxon>
        <taxon>Alternaria</taxon>
        <taxon>Alternaria sect. Alternaria</taxon>
        <taxon>Alternaria alternata complex</taxon>
    </lineage>
</organism>
<proteinExistence type="predicted"/>
<dbReference type="KEGG" id="aalt:CC77DRAFT_1072144"/>
<dbReference type="AlphaFoldDB" id="A0A177DJH5"/>
<reference evidence="2 4" key="1">
    <citation type="submission" date="2016-05" db="EMBL/GenBank/DDBJ databases">
        <title>Comparative analysis of secretome profiles of manganese(II)-oxidizing ascomycete fungi.</title>
        <authorList>
            <consortium name="DOE Joint Genome Institute"/>
            <person name="Zeiner C.A."/>
            <person name="Purvine S.O."/>
            <person name="Zink E.M."/>
            <person name="Wu S."/>
            <person name="Pasa-Tolic L."/>
            <person name="Chaput D.L."/>
            <person name="Haridas S."/>
            <person name="Grigoriev I.V."/>
            <person name="Santelli C.M."/>
            <person name="Hansel C.M."/>
        </authorList>
    </citation>
    <scope>NUCLEOTIDE SEQUENCE [LARGE SCALE GENOMIC DNA]</scope>
    <source>
        <strain evidence="2 4">SRC1lrK2f</strain>
    </source>
</reference>
<gene>
    <name evidence="3" type="ORF">AA0117_g4616</name>
    <name evidence="2" type="ORF">CC77DRAFT_1072144</name>
</gene>
<evidence type="ECO:0000256" key="1">
    <source>
        <dbReference type="SAM" id="MobiDB-lite"/>
    </source>
</evidence>
<feature type="region of interest" description="Disordered" evidence="1">
    <location>
        <begin position="1"/>
        <end position="20"/>
    </location>
</feature>
<dbReference type="Proteomes" id="UP000291422">
    <property type="component" value="Unassembled WGS sequence"/>
</dbReference>
<accession>A0A177DJH5</accession>
<sequence length="108" mass="12262">MVTQAASSQTEHAVAASPINVSQDLDTGIRRAAHQIQLIEYLAAHQRSIKYASYAVEEALRGKQSNRLSSEDVSRRWLHTAEEEIEIWVKRTKQMVEEVESARKKGEK</sequence>
<dbReference type="RefSeq" id="XP_018384623.1">
    <property type="nucleotide sequence ID" value="XM_018529152.1"/>
</dbReference>
<protein>
    <submittedName>
        <fullName evidence="2">Uncharacterized protein</fullName>
    </submittedName>
</protein>
<reference evidence="3" key="3">
    <citation type="journal article" date="2019" name="J. ISSAAS">
        <title>Genomics, evolutionary history and diagnostics of the Alternaria alternata species group including apple and Asian pear pathotypes.</title>
        <authorList>
            <person name="Armitage A.D."/>
            <person name="Cockerton H.M."/>
            <person name="Sreenivasaprasad S."/>
            <person name="Woodhall J."/>
            <person name="Lane C."/>
            <person name="Harrison R.J."/>
            <person name="Clarkson J.P."/>
        </authorList>
    </citation>
    <scope>NUCLEOTIDE SEQUENCE</scope>
    <source>
        <strain evidence="3">FERA 1177</strain>
    </source>
</reference>
<dbReference type="EMBL" id="PDXD01000008">
    <property type="protein sequence ID" value="RYN77881.1"/>
    <property type="molecule type" value="Genomic_DNA"/>
</dbReference>
<dbReference type="EMBL" id="KV441481">
    <property type="protein sequence ID" value="OAG19202.1"/>
    <property type="molecule type" value="Genomic_DNA"/>
</dbReference>
<dbReference type="VEuPathDB" id="FungiDB:CC77DRAFT_1072144"/>
<name>A0A177DJH5_ALTAL</name>